<keyword evidence="3" id="KW-1185">Reference proteome</keyword>
<protein>
    <recommendedName>
        <fullName evidence="4">Transporter</fullName>
    </recommendedName>
</protein>
<organism evidence="2 3">
    <name type="scientific">Hyunsoonleella rubra</name>
    <dbReference type="NCBI Taxonomy" id="1737062"/>
    <lineage>
        <taxon>Bacteria</taxon>
        <taxon>Pseudomonadati</taxon>
        <taxon>Bacteroidota</taxon>
        <taxon>Flavobacteriia</taxon>
        <taxon>Flavobacteriales</taxon>
        <taxon>Flavobacteriaceae</taxon>
    </lineage>
</organism>
<dbReference type="EMBL" id="JBHULY010000011">
    <property type="protein sequence ID" value="MFD2725800.1"/>
    <property type="molecule type" value="Genomic_DNA"/>
</dbReference>
<evidence type="ECO:0008006" key="4">
    <source>
        <dbReference type="Google" id="ProtNLM"/>
    </source>
</evidence>
<accession>A0ABW5T999</accession>
<name>A0ABW5T999_9FLAO</name>
<evidence type="ECO:0000313" key="3">
    <source>
        <dbReference type="Proteomes" id="UP001597476"/>
    </source>
</evidence>
<dbReference type="Proteomes" id="UP001597476">
    <property type="component" value="Unassembled WGS sequence"/>
</dbReference>
<sequence>MRTYLAFLFLISAQIINAQSGWTQKKGEAYTQIAFTTIPSYSEIFGNPEYLTEREILDNTLQFYAEYGLTDKTTIILNLPIKFIKTDGLAGNSSGVTSANSSSKLGNVEIGLKQQFYNKKWVIAGQLNVEANTSSFDNTSGIRTGYDAWTFAPTLNASRSFDTFYIQGFTGVNLRTNGYSSNFKIGGEIGTKPWEKILLIAFLDIVESFRNGSINLPISNQLTALYVNNQEYTTYGLKIIGEITDAFGINAGFGGAFSGNNVAKSPALTLGLYHKF</sequence>
<comment type="caution">
    <text evidence="2">The sequence shown here is derived from an EMBL/GenBank/DDBJ whole genome shotgun (WGS) entry which is preliminary data.</text>
</comment>
<keyword evidence="1" id="KW-0732">Signal</keyword>
<gene>
    <name evidence="2" type="ORF">ACFSR8_06205</name>
</gene>
<feature type="signal peptide" evidence="1">
    <location>
        <begin position="1"/>
        <end position="18"/>
    </location>
</feature>
<reference evidence="3" key="1">
    <citation type="journal article" date="2019" name="Int. J. Syst. Evol. Microbiol.">
        <title>The Global Catalogue of Microorganisms (GCM) 10K type strain sequencing project: providing services to taxonomists for standard genome sequencing and annotation.</title>
        <authorList>
            <consortium name="The Broad Institute Genomics Platform"/>
            <consortium name="The Broad Institute Genome Sequencing Center for Infectious Disease"/>
            <person name="Wu L."/>
            <person name="Ma J."/>
        </authorList>
    </citation>
    <scope>NUCLEOTIDE SEQUENCE [LARGE SCALE GENOMIC DNA]</scope>
    <source>
        <strain evidence="3">KCTC 42398</strain>
    </source>
</reference>
<evidence type="ECO:0000256" key="1">
    <source>
        <dbReference type="SAM" id="SignalP"/>
    </source>
</evidence>
<feature type="chain" id="PRO_5047227434" description="Transporter" evidence="1">
    <location>
        <begin position="19"/>
        <end position="276"/>
    </location>
</feature>
<dbReference type="RefSeq" id="WP_380290129.1">
    <property type="nucleotide sequence ID" value="NZ_JBHULY010000011.1"/>
</dbReference>
<dbReference type="Pfam" id="PF13557">
    <property type="entry name" value="Phenol_MetA_deg"/>
    <property type="match status" value="1"/>
</dbReference>
<proteinExistence type="predicted"/>
<dbReference type="InterPro" id="IPR025737">
    <property type="entry name" value="FApF"/>
</dbReference>
<evidence type="ECO:0000313" key="2">
    <source>
        <dbReference type="EMBL" id="MFD2725800.1"/>
    </source>
</evidence>